<evidence type="ECO:0000313" key="9">
    <source>
        <dbReference type="Proteomes" id="UP000187209"/>
    </source>
</evidence>
<accession>A0A1R2C1Q3</accession>
<sequence length="574" mass="66770">MGGKSKKKANTAESWKEQGNTAFNINDLNRAIEYYTKGLELEPNHSILLSNRSAAFLLKHKYEEALSDASESISLNPNYVKAYHRKAKSLLEMGRFEEAMAVILVALKLDDKNADLLELRVELEEEIKKNNVLPPEHPERAKFDNLIKWLLDGGAKFPKLQMRYYSLDYRGVHSTSFISKDEMILFVPKSHIITLEMAKASPIGAKMVEAGLDLLSPKHCFLTTYILQERRKPDSFWWPYLNILPEKLRSFPIFYTPEEKEWLKGSPFLDQVNEKIDDIKEDYNTICNAVPEYSQFPIDEFSRIRMTVSSRIFGMQIDDIKTDGFVPLADMLNHRRPRQTSWNYDQEKGGFIIDALESINRGEEVLDSYGKKCNSRFLLNYGFINRNNDANEYPFKVKLHEDDEHLNMKRSLMNCSSQTFRLQVELNETVFSEFLGTLRFIELDDVSIVPQLLQDCQDEKGHFKAAKIHPLSVQNEKKVLGKFHEMVKEGISKYQTTIEEDEEILKGELTENQRNCTLMRHGEKVILKFFDEMIQNVLKMFDMPLKEIKKVVKGCKYEEYINSSVLVLKKQQQF</sequence>
<dbReference type="InterPro" id="IPR036464">
    <property type="entry name" value="Rubisco_LSMT_subst-bd_sf"/>
</dbReference>
<comment type="caution">
    <text evidence="8">The sequence shown here is derived from an EMBL/GenBank/DDBJ whole genome shotgun (WGS) entry which is preliminary data.</text>
</comment>
<dbReference type="InterPro" id="IPR015353">
    <property type="entry name" value="Rubisco_LSMT_subst-bd"/>
</dbReference>
<keyword evidence="3" id="KW-0949">S-adenosyl-L-methionine</keyword>
<feature type="repeat" description="TPR" evidence="6">
    <location>
        <begin position="12"/>
        <end position="45"/>
    </location>
</feature>
<dbReference type="GO" id="GO:0032259">
    <property type="term" value="P:methylation"/>
    <property type="evidence" value="ECO:0007669"/>
    <property type="project" value="UniProtKB-KW"/>
</dbReference>
<protein>
    <recommendedName>
        <fullName evidence="7">SET domain-containing protein</fullName>
    </recommendedName>
</protein>
<keyword evidence="4" id="KW-0677">Repeat</keyword>
<dbReference type="InterPro" id="IPR011990">
    <property type="entry name" value="TPR-like_helical_dom_sf"/>
</dbReference>
<dbReference type="SMART" id="SM00028">
    <property type="entry name" value="TPR"/>
    <property type="match status" value="3"/>
</dbReference>
<dbReference type="SUPFAM" id="SSF81822">
    <property type="entry name" value="RuBisCo LSMT C-terminal, substrate-binding domain"/>
    <property type="match status" value="1"/>
</dbReference>
<reference evidence="8 9" key="1">
    <citation type="submission" date="2016-11" db="EMBL/GenBank/DDBJ databases">
        <title>The macronuclear genome of Stentor coeruleus: a giant cell with tiny introns.</title>
        <authorList>
            <person name="Slabodnick M."/>
            <person name="Ruby J.G."/>
            <person name="Reiff S.B."/>
            <person name="Swart E.C."/>
            <person name="Gosai S."/>
            <person name="Prabakaran S."/>
            <person name="Witkowska E."/>
            <person name="Larue G.E."/>
            <person name="Fisher S."/>
            <person name="Freeman R.M."/>
            <person name="Gunawardena J."/>
            <person name="Chu W."/>
            <person name="Stover N.A."/>
            <person name="Gregory B.D."/>
            <person name="Nowacki M."/>
            <person name="Derisi J."/>
            <person name="Roy S.W."/>
            <person name="Marshall W.F."/>
            <person name="Sood P."/>
        </authorList>
    </citation>
    <scope>NUCLEOTIDE SEQUENCE [LARGE SCALE GENOMIC DNA]</scope>
    <source>
        <strain evidence="8">WM001</strain>
    </source>
</reference>
<dbReference type="SUPFAM" id="SSF82199">
    <property type="entry name" value="SET domain"/>
    <property type="match status" value="1"/>
</dbReference>
<dbReference type="AlphaFoldDB" id="A0A1R2C1Q3"/>
<dbReference type="InterPro" id="IPR050600">
    <property type="entry name" value="SETD3_SETD6_MTase"/>
</dbReference>
<dbReference type="InterPro" id="IPR046341">
    <property type="entry name" value="SET_dom_sf"/>
</dbReference>
<dbReference type="Pfam" id="PF00856">
    <property type="entry name" value="SET"/>
    <property type="match status" value="1"/>
</dbReference>
<dbReference type="Pfam" id="PF14559">
    <property type="entry name" value="TPR_19"/>
    <property type="match status" value="1"/>
</dbReference>
<dbReference type="PANTHER" id="PTHR13271">
    <property type="entry name" value="UNCHARACTERIZED PUTATIVE METHYLTRANSFERASE"/>
    <property type="match status" value="1"/>
</dbReference>
<feature type="domain" description="SET" evidence="7">
    <location>
        <begin position="158"/>
        <end position="370"/>
    </location>
</feature>
<dbReference type="GO" id="GO:0016279">
    <property type="term" value="F:protein-lysine N-methyltransferase activity"/>
    <property type="evidence" value="ECO:0007669"/>
    <property type="project" value="TreeGrafter"/>
</dbReference>
<organism evidence="8 9">
    <name type="scientific">Stentor coeruleus</name>
    <dbReference type="NCBI Taxonomy" id="5963"/>
    <lineage>
        <taxon>Eukaryota</taxon>
        <taxon>Sar</taxon>
        <taxon>Alveolata</taxon>
        <taxon>Ciliophora</taxon>
        <taxon>Postciliodesmatophora</taxon>
        <taxon>Heterotrichea</taxon>
        <taxon>Heterotrichida</taxon>
        <taxon>Stentoridae</taxon>
        <taxon>Stentor</taxon>
    </lineage>
</organism>
<proteinExistence type="predicted"/>
<dbReference type="Gene3D" id="1.25.40.10">
    <property type="entry name" value="Tetratricopeptide repeat domain"/>
    <property type="match status" value="1"/>
</dbReference>
<dbReference type="Gene3D" id="3.90.1410.10">
    <property type="entry name" value="set domain protein methyltransferase, domain 1"/>
    <property type="match status" value="1"/>
</dbReference>
<dbReference type="Pfam" id="PF09273">
    <property type="entry name" value="Rubis-subs-bind"/>
    <property type="match status" value="1"/>
</dbReference>
<dbReference type="Proteomes" id="UP000187209">
    <property type="component" value="Unassembled WGS sequence"/>
</dbReference>
<evidence type="ECO:0000256" key="3">
    <source>
        <dbReference type="ARBA" id="ARBA00022691"/>
    </source>
</evidence>
<name>A0A1R2C1Q3_9CILI</name>
<dbReference type="InterPro" id="IPR019734">
    <property type="entry name" value="TPR_rpt"/>
</dbReference>
<keyword evidence="9" id="KW-1185">Reference proteome</keyword>
<dbReference type="OrthoDB" id="341421at2759"/>
<keyword evidence="5 6" id="KW-0802">TPR repeat</keyword>
<keyword evidence="1" id="KW-0489">Methyltransferase</keyword>
<dbReference type="InterPro" id="IPR013105">
    <property type="entry name" value="TPR_2"/>
</dbReference>
<dbReference type="SUPFAM" id="SSF48452">
    <property type="entry name" value="TPR-like"/>
    <property type="match status" value="1"/>
</dbReference>
<dbReference type="PROSITE" id="PS50280">
    <property type="entry name" value="SET"/>
    <property type="match status" value="1"/>
</dbReference>
<dbReference type="PROSITE" id="PS50005">
    <property type="entry name" value="TPR"/>
    <property type="match status" value="2"/>
</dbReference>
<gene>
    <name evidence="8" type="ORF">SteCoe_16238</name>
</gene>
<dbReference type="Pfam" id="PF07719">
    <property type="entry name" value="TPR_2"/>
    <property type="match status" value="1"/>
</dbReference>
<dbReference type="CDD" id="cd10527">
    <property type="entry name" value="SET_LSMT"/>
    <property type="match status" value="1"/>
</dbReference>
<evidence type="ECO:0000256" key="2">
    <source>
        <dbReference type="ARBA" id="ARBA00022679"/>
    </source>
</evidence>
<dbReference type="InterPro" id="IPR001214">
    <property type="entry name" value="SET_dom"/>
</dbReference>
<dbReference type="Gene3D" id="3.90.1420.10">
    <property type="entry name" value="Rubisco LSMT, substrate-binding domain"/>
    <property type="match status" value="1"/>
</dbReference>
<evidence type="ECO:0000256" key="5">
    <source>
        <dbReference type="ARBA" id="ARBA00022803"/>
    </source>
</evidence>
<evidence type="ECO:0000256" key="4">
    <source>
        <dbReference type="ARBA" id="ARBA00022737"/>
    </source>
</evidence>
<evidence type="ECO:0000259" key="7">
    <source>
        <dbReference type="PROSITE" id="PS50280"/>
    </source>
</evidence>
<evidence type="ECO:0000256" key="1">
    <source>
        <dbReference type="ARBA" id="ARBA00022603"/>
    </source>
</evidence>
<keyword evidence="2" id="KW-0808">Transferase</keyword>
<feature type="repeat" description="TPR" evidence="6">
    <location>
        <begin position="80"/>
        <end position="113"/>
    </location>
</feature>
<dbReference type="EMBL" id="MPUH01000321">
    <property type="protein sequence ID" value="OMJ82962.1"/>
    <property type="molecule type" value="Genomic_DNA"/>
</dbReference>
<evidence type="ECO:0000256" key="6">
    <source>
        <dbReference type="PROSITE-ProRule" id="PRU00339"/>
    </source>
</evidence>
<evidence type="ECO:0000313" key="8">
    <source>
        <dbReference type="EMBL" id="OMJ82962.1"/>
    </source>
</evidence>
<dbReference type="PANTHER" id="PTHR13271:SF137">
    <property type="entry name" value="SET DOMAIN-CONTAINING PROTEIN"/>
    <property type="match status" value="1"/>
</dbReference>